<dbReference type="InterPro" id="IPR050959">
    <property type="entry name" value="MarA-like"/>
</dbReference>
<dbReference type="Proteomes" id="UP000464314">
    <property type="component" value="Chromosome"/>
</dbReference>
<protein>
    <submittedName>
        <fullName evidence="5">Helix-turn-helix domain-containing protein</fullName>
    </submittedName>
</protein>
<sequence>MKDTANIILRTINFMEEHLKDDLKLNDIAKFTGYSKYHLNRIFTETVGCTMHKYIQKRRLTEAAKQLVYTNIPIIEIALEAKYDSQQAFTLAFRQVYLQTP</sequence>
<reference evidence="5 6" key="1">
    <citation type="submission" date="2020-01" db="EMBL/GenBank/DDBJ databases">
        <title>Genome analysis of Anaerocolumna sp. CBA3638.</title>
        <authorList>
            <person name="Kim J."/>
            <person name="Roh S.W."/>
        </authorList>
    </citation>
    <scope>NUCLEOTIDE SEQUENCE [LARGE SCALE GENOMIC DNA]</scope>
    <source>
        <strain evidence="5 6">CBA3638</strain>
    </source>
</reference>
<feature type="domain" description="HTH araC/xylS-type" evidence="4">
    <location>
        <begin position="9"/>
        <end position="101"/>
    </location>
</feature>
<dbReference type="Pfam" id="PF12833">
    <property type="entry name" value="HTH_18"/>
    <property type="match status" value="1"/>
</dbReference>
<accession>A0A6P1TVL3</accession>
<dbReference type="KEGG" id="anr:Ana3638_24380"/>
<name>A0A6P1TVL3_9FIRM</name>
<dbReference type="GO" id="GO:0043565">
    <property type="term" value="F:sequence-specific DNA binding"/>
    <property type="evidence" value="ECO:0007669"/>
    <property type="project" value="InterPro"/>
</dbReference>
<evidence type="ECO:0000256" key="1">
    <source>
        <dbReference type="ARBA" id="ARBA00023015"/>
    </source>
</evidence>
<evidence type="ECO:0000256" key="2">
    <source>
        <dbReference type="ARBA" id="ARBA00023125"/>
    </source>
</evidence>
<dbReference type="PANTHER" id="PTHR47504">
    <property type="entry name" value="RIGHT ORIGIN-BINDING PROTEIN"/>
    <property type="match status" value="1"/>
</dbReference>
<evidence type="ECO:0000256" key="3">
    <source>
        <dbReference type="ARBA" id="ARBA00023163"/>
    </source>
</evidence>
<keyword evidence="2" id="KW-0238">DNA-binding</keyword>
<dbReference type="AlphaFoldDB" id="A0A6P1TVL3"/>
<organism evidence="5 6">
    <name type="scientific">Anaerocolumna sedimenticola</name>
    <dbReference type="NCBI Taxonomy" id="2696063"/>
    <lineage>
        <taxon>Bacteria</taxon>
        <taxon>Bacillati</taxon>
        <taxon>Bacillota</taxon>
        <taxon>Clostridia</taxon>
        <taxon>Lachnospirales</taxon>
        <taxon>Lachnospiraceae</taxon>
        <taxon>Anaerocolumna</taxon>
    </lineage>
</organism>
<evidence type="ECO:0000313" key="6">
    <source>
        <dbReference type="Proteomes" id="UP000464314"/>
    </source>
</evidence>
<dbReference type="GO" id="GO:0003700">
    <property type="term" value="F:DNA-binding transcription factor activity"/>
    <property type="evidence" value="ECO:0007669"/>
    <property type="project" value="InterPro"/>
</dbReference>
<dbReference type="RefSeq" id="WP_161840339.1">
    <property type="nucleotide sequence ID" value="NZ_CP048000.1"/>
</dbReference>
<dbReference type="EMBL" id="CP048000">
    <property type="protein sequence ID" value="QHQ63528.1"/>
    <property type="molecule type" value="Genomic_DNA"/>
</dbReference>
<keyword evidence="1" id="KW-0805">Transcription regulation</keyword>
<dbReference type="PANTHER" id="PTHR47504:SF5">
    <property type="entry name" value="RIGHT ORIGIN-BINDING PROTEIN"/>
    <property type="match status" value="1"/>
</dbReference>
<evidence type="ECO:0000313" key="5">
    <source>
        <dbReference type="EMBL" id="QHQ63528.1"/>
    </source>
</evidence>
<keyword evidence="6" id="KW-1185">Reference proteome</keyword>
<gene>
    <name evidence="5" type="ORF">Ana3638_24380</name>
</gene>
<dbReference type="SMART" id="SM00342">
    <property type="entry name" value="HTH_ARAC"/>
    <property type="match status" value="1"/>
</dbReference>
<keyword evidence="3" id="KW-0804">Transcription</keyword>
<evidence type="ECO:0000259" key="4">
    <source>
        <dbReference type="PROSITE" id="PS01124"/>
    </source>
</evidence>
<dbReference type="Gene3D" id="1.10.10.60">
    <property type="entry name" value="Homeodomain-like"/>
    <property type="match status" value="2"/>
</dbReference>
<dbReference type="InterPro" id="IPR018060">
    <property type="entry name" value="HTH_AraC"/>
</dbReference>
<dbReference type="SUPFAM" id="SSF46689">
    <property type="entry name" value="Homeodomain-like"/>
    <property type="match status" value="2"/>
</dbReference>
<dbReference type="PROSITE" id="PS01124">
    <property type="entry name" value="HTH_ARAC_FAMILY_2"/>
    <property type="match status" value="1"/>
</dbReference>
<dbReference type="InterPro" id="IPR009057">
    <property type="entry name" value="Homeodomain-like_sf"/>
</dbReference>
<proteinExistence type="predicted"/>